<dbReference type="Proteomes" id="UP000682802">
    <property type="component" value="Plasmid p1"/>
</dbReference>
<dbReference type="InterPro" id="IPR046217">
    <property type="entry name" value="DUF6250"/>
</dbReference>
<sequence>MKMKFYQFAFLLLCISGVASAQQPYTQGKLLFEEDFSSEESFTNNWQVQLFKKGSEKAGYYHVKNGKLEVLSESGCTVWLTKKLKGNVKIEYDVKVDTSGVSQLGKIMISDVNCFWMASAPKGKSLFDSSYNGMFLNYHNMQAYYASLGGRFNTTTRSRRYPRDIDSKHVKHISLGYQDGKEKIKDAQEMHITLISYNGLVQYFVNNKLVYEFKPDTIVQTEIDKVKGVENVTYSLKKYPAYTKGYFGFRLTTSRHFYDNVKIYRLN</sequence>
<dbReference type="RefSeq" id="WP_144076979.1">
    <property type="nucleotide sequence ID" value="NZ_CP076130.1"/>
</dbReference>
<organism evidence="3 4">
    <name type="scientific">Flammeovirga kamogawensis</name>
    <dbReference type="NCBI Taxonomy" id="373891"/>
    <lineage>
        <taxon>Bacteria</taxon>
        <taxon>Pseudomonadati</taxon>
        <taxon>Bacteroidota</taxon>
        <taxon>Cytophagia</taxon>
        <taxon>Cytophagales</taxon>
        <taxon>Flammeovirgaceae</taxon>
        <taxon>Flammeovirga</taxon>
    </lineage>
</organism>
<feature type="signal peptide" evidence="1">
    <location>
        <begin position="1"/>
        <end position="21"/>
    </location>
</feature>
<keyword evidence="4" id="KW-1185">Reference proteome</keyword>
<evidence type="ECO:0000313" key="3">
    <source>
        <dbReference type="EMBL" id="QWG10506.1"/>
    </source>
</evidence>
<evidence type="ECO:0000313" key="4">
    <source>
        <dbReference type="Proteomes" id="UP000682802"/>
    </source>
</evidence>
<accession>A0ABX8H505</accession>
<gene>
    <name evidence="3" type="ORF">KM029_26395</name>
</gene>
<evidence type="ECO:0000256" key="1">
    <source>
        <dbReference type="SAM" id="SignalP"/>
    </source>
</evidence>
<name>A0ABX8H505_9BACT</name>
<protein>
    <recommendedName>
        <fullName evidence="2">DUF6250 domain-containing protein</fullName>
    </recommendedName>
</protein>
<reference evidence="3 4" key="1">
    <citation type="submission" date="2021-05" db="EMBL/GenBank/DDBJ databases">
        <title>Comparative genomic studies on the polysaccharide-degrading batcterial strains of the Flammeovirga genus.</title>
        <authorList>
            <person name="Zewei F."/>
            <person name="Zheng Z."/>
            <person name="Yu L."/>
            <person name="Ruyue G."/>
            <person name="Yanhong M."/>
            <person name="Yuanyuan C."/>
            <person name="Jingyan G."/>
            <person name="Wenjun H."/>
        </authorList>
    </citation>
    <scope>NUCLEOTIDE SEQUENCE [LARGE SCALE GENOMIC DNA]</scope>
    <source>
        <strain evidence="3 4">YS10</strain>
        <plasmid evidence="3 4">p1</plasmid>
    </source>
</reference>
<keyword evidence="3" id="KW-0614">Plasmid</keyword>
<keyword evidence="1" id="KW-0732">Signal</keyword>
<feature type="domain" description="DUF6250" evidence="2">
    <location>
        <begin position="72"/>
        <end position="216"/>
    </location>
</feature>
<proteinExistence type="predicted"/>
<evidence type="ECO:0000259" key="2">
    <source>
        <dbReference type="Pfam" id="PF19763"/>
    </source>
</evidence>
<geneLocation type="plasmid" evidence="3 4">
    <name>p1</name>
</geneLocation>
<dbReference type="EMBL" id="CP076130">
    <property type="protein sequence ID" value="QWG10506.1"/>
    <property type="molecule type" value="Genomic_DNA"/>
</dbReference>
<feature type="chain" id="PRO_5045816336" description="DUF6250 domain-containing protein" evidence="1">
    <location>
        <begin position="22"/>
        <end position="267"/>
    </location>
</feature>
<dbReference type="Pfam" id="PF19763">
    <property type="entry name" value="DUF6250"/>
    <property type="match status" value="1"/>
</dbReference>
<dbReference type="Gene3D" id="2.60.120.200">
    <property type="match status" value="1"/>
</dbReference>